<accession>A0A3B0Z3F4</accession>
<sequence>MQMARLVCGVVNPAMRLMSVIETDVQTGIKLAVNSITTKICHCGEEAMFPTQLTKLCAVASLLVAGVVSAEAYKIIPMNQKSLATYYVQASMLGSGEVEFMVDTGAGYTTINEHTLEQLIEAENADFVGELTGVMADGSEIRLPLYRIKRLVLGEDCVLHDVDAAVFPEETRMLLGLSALEKASPFIFSTNPPRLSLSNCGTAAG</sequence>
<reference evidence="1" key="1">
    <citation type="submission" date="2018-06" db="EMBL/GenBank/DDBJ databases">
        <authorList>
            <person name="Zhirakovskaya E."/>
        </authorList>
    </citation>
    <scope>NUCLEOTIDE SEQUENCE</scope>
</reference>
<dbReference type="Gene3D" id="2.40.70.10">
    <property type="entry name" value="Acid Proteases"/>
    <property type="match status" value="1"/>
</dbReference>
<organism evidence="1">
    <name type="scientific">hydrothermal vent metagenome</name>
    <dbReference type="NCBI Taxonomy" id="652676"/>
    <lineage>
        <taxon>unclassified sequences</taxon>
        <taxon>metagenomes</taxon>
        <taxon>ecological metagenomes</taxon>
    </lineage>
</organism>
<dbReference type="InterPro" id="IPR021109">
    <property type="entry name" value="Peptidase_aspartic_dom_sf"/>
</dbReference>
<dbReference type="Pfam" id="PF13975">
    <property type="entry name" value="gag-asp_proteas"/>
    <property type="match status" value="1"/>
</dbReference>
<dbReference type="CDD" id="cd05483">
    <property type="entry name" value="retropepsin_like_bacteria"/>
    <property type="match status" value="1"/>
</dbReference>
<dbReference type="InterPro" id="IPR034122">
    <property type="entry name" value="Retropepsin-like_bacterial"/>
</dbReference>
<evidence type="ECO:0000313" key="1">
    <source>
        <dbReference type="EMBL" id="VAW75774.1"/>
    </source>
</evidence>
<dbReference type="EMBL" id="UOFN01000051">
    <property type="protein sequence ID" value="VAW75774.1"/>
    <property type="molecule type" value="Genomic_DNA"/>
</dbReference>
<dbReference type="AlphaFoldDB" id="A0A3B0Z3F4"/>
<dbReference type="SUPFAM" id="SSF50630">
    <property type="entry name" value="Acid proteases"/>
    <property type="match status" value="1"/>
</dbReference>
<evidence type="ECO:0008006" key="2">
    <source>
        <dbReference type="Google" id="ProtNLM"/>
    </source>
</evidence>
<name>A0A3B0Z3F4_9ZZZZ</name>
<gene>
    <name evidence="1" type="ORF">MNBD_GAMMA15-2480</name>
</gene>
<proteinExistence type="predicted"/>
<protein>
    <recommendedName>
        <fullName evidence="2">Peptidase A2 domain-containing protein</fullName>
    </recommendedName>
</protein>